<keyword evidence="1" id="KW-0812">Transmembrane</keyword>
<keyword evidence="1" id="KW-0472">Membrane</keyword>
<keyword evidence="3" id="KW-1185">Reference proteome</keyword>
<protein>
    <submittedName>
        <fullName evidence="2">Uncharacterized protein</fullName>
    </submittedName>
</protein>
<evidence type="ECO:0000313" key="3">
    <source>
        <dbReference type="Proteomes" id="UP000619260"/>
    </source>
</evidence>
<dbReference type="InterPro" id="IPR031876">
    <property type="entry name" value="DUF4760"/>
</dbReference>
<evidence type="ECO:0000256" key="1">
    <source>
        <dbReference type="SAM" id="Phobius"/>
    </source>
</evidence>
<reference evidence="2" key="1">
    <citation type="submission" date="2021-01" db="EMBL/GenBank/DDBJ databases">
        <title>Whole genome shotgun sequence of Virgisporangium aliadipatigenens NBRC 105644.</title>
        <authorList>
            <person name="Komaki H."/>
            <person name="Tamura T."/>
        </authorList>
    </citation>
    <scope>NUCLEOTIDE SEQUENCE</scope>
    <source>
        <strain evidence="2">NBRC 105644</strain>
    </source>
</reference>
<accession>A0A8J4DVY3</accession>
<comment type="caution">
    <text evidence="2">The sequence shown here is derived from an EMBL/GenBank/DDBJ whole genome shotgun (WGS) entry which is preliminary data.</text>
</comment>
<dbReference type="AlphaFoldDB" id="A0A8J4DVY3"/>
<gene>
    <name evidence="2" type="ORF">Val02_85290</name>
</gene>
<name>A0A8J4DVY3_9ACTN</name>
<dbReference type="EMBL" id="BOPF01000052">
    <property type="protein sequence ID" value="GIJ51643.1"/>
    <property type="molecule type" value="Genomic_DNA"/>
</dbReference>
<proteinExistence type="predicted"/>
<keyword evidence="1" id="KW-1133">Transmembrane helix</keyword>
<sequence>METSEAITSLVNIAALFFVGAQVLLARRAIRNTTAAQQDEWSRLRKQATIDASISTAQYRESLKADLPWNDRDPGEVAEFLRAAAGDPEKLAPVRQYLNHLEDVAVGVKQKVLDIDTLSMLSGSRIVDTVDNYASHIENVRKQLKRPQIYIELEELANRLRTLN</sequence>
<dbReference type="Pfam" id="PF15956">
    <property type="entry name" value="DUF4760"/>
    <property type="match status" value="1"/>
</dbReference>
<feature type="transmembrane region" description="Helical" evidence="1">
    <location>
        <begin position="6"/>
        <end position="25"/>
    </location>
</feature>
<organism evidence="2 3">
    <name type="scientific">Virgisporangium aliadipatigenens</name>
    <dbReference type="NCBI Taxonomy" id="741659"/>
    <lineage>
        <taxon>Bacteria</taxon>
        <taxon>Bacillati</taxon>
        <taxon>Actinomycetota</taxon>
        <taxon>Actinomycetes</taxon>
        <taxon>Micromonosporales</taxon>
        <taxon>Micromonosporaceae</taxon>
        <taxon>Virgisporangium</taxon>
    </lineage>
</organism>
<evidence type="ECO:0000313" key="2">
    <source>
        <dbReference type="EMBL" id="GIJ51643.1"/>
    </source>
</evidence>
<dbReference type="RefSeq" id="WP_203905043.1">
    <property type="nucleotide sequence ID" value="NZ_BOPF01000052.1"/>
</dbReference>
<dbReference type="Proteomes" id="UP000619260">
    <property type="component" value="Unassembled WGS sequence"/>
</dbReference>